<organism evidence="2 3">
    <name type="scientific">Plectus sambesii</name>
    <dbReference type="NCBI Taxonomy" id="2011161"/>
    <lineage>
        <taxon>Eukaryota</taxon>
        <taxon>Metazoa</taxon>
        <taxon>Ecdysozoa</taxon>
        <taxon>Nematoda</taxon>
        <taxon>Chromadorea</taxon>
        <taxon>Plectida</taxon>
        <taxon>Plectina</taxon>
        <taxon>Plectoidea</taxon>
        <taxon>Plectidae</taxon>
        <taxon>Plectus</taxon>
    </lineage>
</organism>
<feature type="compositionally biased region" description="Acidic residues" evidence="1">
    <location>
        <begin position="368"/>
        <end position="379"/>
    </location>
</feature>
<dbReference type="Proteomes" id="UP000887566">
    <property type="component" value="Unplaced"/>
</dbReference>
<reference evidence="3" key="1">
    <citation type="submission" date="2022-11" db="UniProtKB">
        <authorList>
            <consortium name="WormBaseParasite"/>
        </authorList>
    </citation>
    <scope>IDENTIFICATION</scope>
</reference>
<sequence length="379" mass="41590">MGVRVPSSKWRRVKRKLRLSRSLFASSSTPAAALAAAAVTVAPHAAFRFSPTVPSSFMLASSAVQRATVIPSVFRSAPTSPVMPPLSPDSGSVPMIVEPDDYDTEECYTISAPFMLSKLAAQVEQFERQEISARFSSSSTPALGLNSFRADDGDLLMHAASQGYSVPTVHQHIPRLSLNTTPQRKTAKESTLVTIPENNRLAKMTRQAKSSGRAEVVPLTHRRYSPKEAASITPHAAAPAPVLIRKKKERRARRKDPLAHIDWLNVSPRTKLLQAVKNDLPTLFEFVRGRRDSTQQLVSSSNSSLSFAVAPSSARRPSVVLVSPRSPIGIACMEEWDSYIRMLEECRKPYVKPPEPPEVTVELPSSSESEEEMEPPSLL</sequence>
<evidence type="ECO:0000313" key="3">
    <source>
        <dbReference type="WBParaSite" id="PSAMB.scaffold13785size2126.g35676.t1"/>
    </source>
</evidence>
<dbReference type="WBParaSite" id="PSAMB.scaffold13785size2126.g35676.t1">
    <property type="protein sequence ID" value="PSAMB.scaffold13785size2126.g35676.t1"/>
    <property type="gene ID" value="PSAMB.scaffold13785size2126.g35676"/>
</dbReference>
<feature type="compositionally biased region" description="Low complexity" evidence="1">
    <location>
        <begin position="358"/>
        <end position="367"/>
    </location>
</feature>
<protein>
    <submittedName>
        <fullName evidence="3">Uncharacterized protein</fullName>
    </submittedName>
</protein>
<feature type="region of interest" description="Disordered" evidence="1">
    <location>
        <begin position="349"/>
        <end position="379"/>
    </location>
</feature>
<keyword evidence="2" id="KW-1185">Reference proteome</keyword>
<proteinExistence type="predicted"/>
<accession>A0A914V1A2</accession>
<evidence type="ECO:0000313" key="2">
    <source>
        <dbReference type="Proteomes" id="UP000887566"/>
    </source>
</evidence>
<name>A0A914V1A2_9BILA</name>
<dbReference type="AlphaFoldDB" id="A0A914V1A2"/>
<evidence type="ECO:0000256" key="1">
    <source>
        <dbReference type="SAM" id="MobiDB-lite"/>
    </source>
</evidence>